<keyword evidence="2" id="KW-1185">Reference proteome</keyword>
<comment type="caution">
    <text evidence="1">The sequence shown here is derived from an EMBL/GenBank/DDBJ whole genome shotgun (WGS) entry which is preliminary data.</text>
</comment>
<dbReference type="Proteomes" id="UP000789572">
    <property type="component" value="Unassembled WGS sequence"/>
</dbReference>
<accession>A0A9N9GBH4</accession>
<gene>
    <name evidence="1" type="ORF">POCULU_LOCUS6961</name>
</gene>
<evidence type="ECO:0000313" key="1">
    <source>
        <dbReference type="EMBL" id="CAG8590726.1"/>
    </source>
</evidence>
<dbReference type="AlphaFoldDB" id="A0A9N9GBH4"/>
<evidence type="ECO:0000313" key="2">
    <source>
        <dbReference type="Proteomes" id="UP000789572"/>
    </source>
</evidence>
<dbReference type="OrthoDB" id="2499658at2759"/>
<sequence length="458" mass="53322">MSSTAFVFVTREKFDQLIEDYLTADGNGRREKFLITQDVANMIISVLNNPETTEFDARFRHWARKQFSTRTIRDNVKLIDTKNSKPVCIKEELYDVIGNTHHELQHAGYKKTFAAISDEYSRVPRELVDVEEGSLSPVSVDDQANEAHVDELPIDNYAPENDDFSSEDDDEFYIEQIATGLFIQDTMMYKPFRIIPPSPHRSSYVFRLDTWFRGMLRPNVWNESTKRFIMRCLEDLRNWNNDAETGYKLIEENDQMEQFFEEWPARIQTFEESMHQVVDDRMDDDDDNENESDMHDAIRRNVQQNIDRNVEFIRQKMLRRGGRVVQSFVVGDVVRLRIPEADRTQLGRKFLPCKVLEIVRDNLYRLGCTLADFHELEDIPDTTVSLTEVARRLALVNSEESSACNCQLDCSTRRCSCKTIHPLTEERLLKHIFDKLDVTQSPESFVAGEGKKSSQVAI</sequence>
<protein>
    <submittedName>
        <fullName evidence="1">1792_t:CDS:1</fullName>
    </submittedName>
</protein>
<name>A0A9N9GBH4_9GLOM</name>
<proteinExistence type="predicted"/>
<reference evidence="1" key="1">
    <citation type="submission" date="2021-06" db="EMBL/GenBank/DDBJ databases">
        <authorList>
            <person name="Kallberg Y."/>
            <person name="Tangrot J."/>
            <person name="Rosling A."/>
        </authorList>
    </citation>
    <scope>NUCLEOTIDE SEQUENCE</scope>
    <source>
        <strain evidence="1">IA702</strain>
    </source>
</reference>
<dbReference type="EMBL" id="CAJVPJ010001426">
    <property type="protein sequence ID" value="CAG8590726.1"/>
    <property type="molecule type" value="Genomic_DNA"/>
</dbReference>
<organism evidence="1 2">
    <name type="scientific">Paraglomus occultum</name>
    <dbReference type="NCBI Taxonomy" id="144539"/>
    <lineage>
        <taxon>Eukaryota</taxon>
        <taxon>Fungi</taxon>
        <taxon>Fungi incertae sedis</taxon>
        <taxon>Mucoromycota</taxon>
        <taxon>Glomeromycotina</taxon>
        <taxon>Glomeromycetes</taxon>
        <taxon>Paraglomerales</taxon>
        <taxon>Paraglomeraceae</taxon>
        <taxon>Paraglomus</taxon>
    </lineage>
</organism>